<dbReference type="SUPFAM" id="SSF48403">
    <property type="entry name" value="Ankyrin repeat"/>
    <property type="match status" value="1"/>
</dbReference>
<dbReference type="OrthoDB" id="533508at2759"/>
<proteinExistence type="predicted"/>
<feature type="transmembrane region" description="Helical" evidence="7">
    <location>
        <begin position="506"/>
        <end position="528"/>
    </location>
</feature>
<evidence type="ECO:0000256" key="5">
    <source>
        <dbReference type="ARBA" id="ARBA00023136"/>
    </source>
</evidence>
<evidence type="ECO:0000256" key="1">
    <source>
        <dbReference type="ARBA" id="ARBA00004141"/>
    </source>
</evidence>
<dbReference type="GO" id="GO:0098703">
    <property type="term" value="P:calcium ion import across plasma membrane"/>
    <property type="evidence" value="ECO:0007669"/>
    <property type="project" value="TreeGrafter"/>
</dbReference>
<dbReference type="KEGG" id="aplc:110973991"/>
<feature type="domain" description="Ion transport" evidence="8">
    <location>
        <begin position="395"/>
        <end position="605"/>
    </location>
</feature>
<keyword evidence="9" id="KW-1185">Reference proteome</keyword>
<evidence type="ECO:0000313" key="9">
    <source>
        <dbReference type="Proteomes" id="UP000694845"/>
    </source>
</evidence>
<evidence type="ECO:0000259" key="8">
    <source>
        <dbReference type="Pfam" id="PF00520"/>
    </source>
</evidence>
<protein>
    <submittedName>
        <fullName evidence="10">Transient receptor potential cation channel subfamily V member 6-like</fullName>
    </submittedName>
</protein>
<dbReference type="PANTHER" id="PTHR10582:SF2">
    <property type="entry name" value="INACTIVE"/>
    <property type="match status" value="1"/>
</dbReference>
<keyword evidence="4 7" id="KW-1133">Transmembrane helix</keyword>
<gene>
    <name evidence="10" type="primary">LOC110973991</name>
</gene>
<accession>A0A8B7XLC4</accession>
<keyword evidence="5 7" id="KW-0472">Membrane</keyword>
<sequence>MGTTVGAALRRYFPFPCLAQGLMESDDSEWRKQNENKNAIYDLIYFGGQGKLVEGYRNRKSDAEFQALIRKEVGPFLFNGGQGKIINEWDYIQYRKSTVDDKKRKILDTMSDHELMLEFQEYQQMAFNRFTEHQACWDLAKRGEVGETILHLCYLNNTKTHREIARFLLETYPKLALDVYEGAEYYGEEIYWAVREILHTKRWLVHIRFVRGHLSTVAFSEHIVVRIHELGGHSLMHSIYCNPNVQSMFKHVIQHNKMPANYHIANNAGLTPLELSYRLGRNELFARLLDLASETQWAYGNLAYVAYPLGMLDTIGKDGALNKHSALRTIIKKDDPQHLRMLEGQVINQLLQEKWKRYARGHFIFKFVWACLHLTLLSLSITLRPEGDLLSGSDNITKLRYFTEVCVIIGCVAKTVVECIEIRSRGSLLDYCKSLYILPFKGLFMCAIIMLYICVPLRFLGLRQIEDRLLIIIMPFSFAYILFFYRGHQKLGPLIVMIGKMTKGDVCRFAIIYVIFIFIFGEAFFYLFKGVDPGISQDFQTWNGSMMMAFLMAFGDFPYEVFDYSRIGWLSRFLFFIFMLLLPWLLINMLIAMMAKTYQQVEERSKMEWKRQWAIILLNIERSIPKGKLEKYQKAYSTEMRIPYREALKKGLIQETDEGTGKAGGTVVISSYKGEDPPLIPKGHRIMYKSWKKDDLNVPLVPLAKRETPPDPESGEREKEYVCRALLIQTVLPKSRAKARREAVLKWRGALRKVIRANKHAKVLMRQSRAKVERTPRGARRTSRTPVASMAAPNPLTSLPETQPAPAGGEAEGSPDQEAEVPEVKSPRKGQLPPLIRQKSRAILPPVV</sequence>
<dbReference type="GO" id="GO:0005886">
    <property type="term" value="C:plasma membrane"/>
    <property type="evidence" value="ECO:0007669"/>
    <property type="project" value="TreeGrafter"/>
</dbReference>
<evidence type="ECO:0000256" key="3">
    <source>
        <dbReference type="ARBA" id="ARBA00022737"/>
    </source>
</evidence>
<dbReference type="RefSeq" id="XP_022080957.1">
    <property type="nucleotide sequence ID" value="XM_022225265.1"/>
</dbReference>
<dbReference type="OMA" id="FRELILM"/>
<keyword evidence="3" id="KW-0677">Repeat</keyword>
<dbReference type="GeneID" id="110973991"/>
<feature type="transmembrane region" description="Helical" evidence="7">
    <location>
        <begin position="540"/>
        <end position="561"/>
    </location>
</feature>
<feature type="transmembrane region" description="Helical" evidence="7">
    <location>
        <begin position="468"/>
        <end position="485"/>
    </location>
</feature>
<feature type="region of interest" description="Disordered" evidence="6">
    <location>
        <begin position="764"/>
        <end position="848"/>
    </location>
</feature>
<dbReference type="InterPro" id="IPR024862">
    <property type="entry name" value="TRPV"/>
</dbReference>
<keyword evidence="2 7" id="KW-0812">Transmembrane</keyword>
<dbReference type="InterPro" id="IPR005821">
    <property type="entry name" value="Ion_trans_dom"/>
</dbReference>
<dbReference type="Proteomes" id="UP000694845">
    <property type="component" value="Unplaced"/>
</dbReference>
<dbReference type="GO" id="GO:0005262">
    <property type="term" value="F:calcium channel activity"/>
    <property type="evidence" value="ECO:0007669"/>
    <property type="project" value="TreeGrafter"/>
</dbReference>
<dbReference type="Gene3D" id="1.10.287.70">
    <property type="match status" value="1"/>
</dbReference>
<name>A0A8B7XLC4_ACAPL</name>
<evidence type="ECO:0000256" key="4">
    <source>
        <dbReference type="ARBA" id="ARBA00022989"/>
    </source>
</evidence>
<feature type="transmembrane region" description="Helical" evidence="7">
    <location>
        <begin position="573"/>
        <end position="595"/>
    </location>
</feature>
<evidence type="ECO:0000313" key="10">
    <source>
        <dbReference type="RefSeq" id="XP_022080957.1"/>
    </source>
</evidence>
<dbReference type="Pfam" id="PF00520">
    <property type="entry name" value="Ion_trans"/>
    <property type="match status" value="1"/>
</dbReference>
<dbReference type="InterPro" id="IPR036770">
    <property type="entry name" value="Ankyrin_rpt-contain_sf"/>
</dbReference>
<dbReference type="AlphaFoldDB" id="A0A8B7XLC4"/>
<evidence type="ECO:0000256" key="6">
    <source>
        <dbReference type="SAM" id="MobiDB-lite"/>
    </source>
</evidence>
<evidence type="ECO:0000256" key="2">
    <source>
        <dbReference type="ARBA" id="ARBA00022692"/>
    </source>
</evidence>
<dbReference type="Gene3D" id="1.25.40.20">
    <property type="entry name" value="Ankyrin repeat-containing domain"/>
    <property type="match status" value="1"/>
</dbReference>
<organism evidence="9 10">
    <name type="scientific">Acanthaster planci</name>
    <name type="common">Crown-of-thorns starfish</name>
    <dbReference type="NCBI Taxonomy" id="133434"/>
    <lineage>
        <taxon>Eukaryota</taxon>
        <taxon>Metazoa</taxon>
        <taxon>Echinodermata</taxon>
        <taxon>Eleutherozoa</taxon>
        <taxon>Asterozoa</taxon>
        <taxon>Asteroidea</taxon>
        <taxon>Valvatacea</taxon>
        <taxon>Valvatida</taxon>
        <taxon>Acanthasteridae</taxon>
        <taxon>Acanthaster</taxon>
    </lineage>
</organism>
<feature type="transmembrane region" description="Helical" evidence="7">
    <location>
        <begin position="443"/>
        <end position="462"/>
    </location>
</feature>
<dbReference type="PANTHER" id="PTHR10582">
    <property type="entry name" value="TRANSIENT RECEPTOR POTENTIAL ION CHANNEL PROTEIN"/>
    <property type="match status" value="1"/>
</dbReference>
<evidence type="ECO:0000256" key="7">
    <source>
        <dbReference type="SAM" id="Phobius"/>
    </source>
</evidence>
<reference evidence="10" key="1">
    <citation type="submission" date="2025-08" db="UniProtKB">
        <authorList>
            <consortium name="RefSeq"/>
        </authorList>
    </citation>
    <scope>IDENTIFICATION</scope>
</reference>
<comment type="subcellular location">
    <subcellularLocation>
        <location evidence="1">Membrane</location>
        <topology evidence="1">Multi-pass membrane protein</topology>
    </subcellularLocation>
</comment>